<dbReference type="Gene3D" id="2.40.390.10">
    <property type="entry name" value="CV3147-like"/>
    <property type="match status" value="1"/>
</dbReference>
<dbReference type="InterPro" id="IPR048350">
    <property type="entry name" value="S-Me-THD-like_C"/>
</dbReference>
<proteinExistence type="predicted"/>
<organism evidence="3 4">
    <name type="scientific">Candidatus Criblamydia sequanensis CRIB-18</name>
    <dbReference type="NCBI Taxonomy" id="1437425"/>
    <lineage>
        <taxon>Bacteria</taxon>
        <taxon>Pseudomonadati</taxon>
        <taxon>Chlamydiota</taxon>
        <taxon>Chlamydiia</taxon>
        <taxon>Parachlamydiales</taxon>
        <taxon>Candidatus Criblamydiaceae</taxon>
        <taxon>Candidatus Criblamydia</taxon>
    </lineage>
</organism>
<evidence type="ECO:0000313" key="4">
    <source>
        <dbReference type="Proteomes" id="UP000031552"/>
    </source>
</evidence>
<evidence type="ECO:0008006" key="5">
    <source>
        <dbReference type="Google" id="ProtNLM"/>
    </source>
</evidence>
<reference evidence="3" key="1">
    <citation type="submission" date="2013-12" db="EMBL/GenBank/DDBJ databases">
        <authorList>
            <person name="Linke B."/>
        </authorList>
    </citation>
    <scope>NUCLEOTIDE SEQUENCE [LARGE SCALE GENOMIC DNA]</scope>
    <source>
        <strain evidence="3">CRIB-18</strain>
    </source>
</reference>
<dbReference type="Pfam" id="PF20906">
    <property type="entry name" value="S-Me-THD_C"/>
    <property type="match status" value="1"/>
</dbReference>
<dbReference type="AlphaFoldDB" id="A0A090CXX2"/>
<dbReference type="Proteomes" id="UP000031552">
    <property type="component" value="Unassembled WGS sequence"/>
</dbReference>
<dbReference type="SUPFAM" id="SSF160991">
    <property type="entry name" value="CV3147-like"/>
    <property type="match status" value="1"/>
</dbReference>
<feature type="domain" description="S-Me-THD N-terminal" evidence="1">
    <location>
        <begin position="7"/>
        <end position="162"/>
    </location>
</feature>
<comment type="caution">
    <text evidence="3">The sequence shown here is derived from an EMBL/GenBank/DDBJ whole genome shotgun (WGS) entry which is preliminary data.</text>
</comment>
<evidence type="ECO:0000259" key="2">
    <source>
        <dbReference type="Pfam" id="PF20906"/>
    </source>
</evidence>
<dbReference type="STRING" id="1437425.CSEC_0263"/>
<dbReference type="Pfam" id="PF06032">
    <property type="entry name" value="S-Me-THD_N"/>
    <property type="match status" value="1"/>
</dbReference>
<name>A0A090CXX2_9BACT</name>
<accession>A0A090CXX2</accession>
<dbReference type="InterPro" id="IPR010318">
    <property type="entry name" value="S-Me-THD_N"/>
</dbReference>
<sequence>MKIDEQTLKDLSVGATVLGSGGGGYPGYDLLMAKKVLEDYGPPELVALEDLKEEAMVLPIAFVGAPLVNLEILPSGNELDCLIDQVERVTGKRVTHLMAAEIGGANALAPFLYASKRKLPIVDADTIGRAFPELQMSACNVRGVSASPAFLVDILGNTVCVEAKDADTLERLARKIIVEMGSTALMGIYLMSGVQAKKTCIKKSVSYACQIGKKLREAYKEKKSLGELLQEIGGKVIGEGVIESIKQSVQDGFLRGTVHISSPHEILVLNYQNEFLQVSNSKGKVFTTPDIITLFEKDSLKPITSECLLYGARVEIAVLNGPDIWKEEKGLALVGPRAFGLTI</sequence>
<evidence type="ECO:0000259" key="1">
    <source>
        <dbReference type="Pfam" id="PF06032"/>
    </source>
</evidence>
<feature type="domain" description="S-Me-THD-like C-terminal" evidence="2">
    <location>
        <begin position="165"/>
        <end position="342"/>
    </location>
</feature>
<dbReference type="Gene3D" id="3.40.1610.10">
    <property type="entry name" value="CV3147-like domain"/>
    <property type="match status" value="1"/>
</dbReference>
<evidence type="ECO:0000313" key="3">
    <source>
        <dbReference type="EMBL" id="CDR33102.1"/>
    </source>
</evidence>
<protein>
    <recommendedName>
        <fullName evidence="5">DUF917 domain-containing protein</fullName>
    </recommendedName>
</protein>
<dbReference type="OrthoDB" id="7441206at2"/>
<dbReference type="InterPro" id="IPR024071">
    <property type="entry name" value="S-Me-THD_C_sf"/>
</dbReference>
<gene>
    <name evidence="3" type="ORF">CSEC_0263</name>
</gene>
<reference evidence="3" key="2">
    <citation type="submission" date="2014-09" db="EMBL/GenBank/DDBJ databases">
        <title>Criblamydia sequanensis harbors a mega-plasmid encoding arsenite resistance.</title>
        <authorList>
            <person name="Bertelli C."/>
            <person name="Goesmann A."/>
            <person name="Greub G."/>
        </authorList>
    </citation>
    <scope>NUCLEOTIDE SEQUENCE [LARGE SCALE GENOMIC DNA]</scope>
    <source>
        <strain evidence="3">CRIB-18</strain>
    </source>
</reference>
<dbReference type="InterPro" id="IPR027479">
    <property type="entry name" value="S-Me-THD_N_sf"/>
</dbReference>
<keyword evidence="4" id="KW-1185">Reference proteome</keyword>
<dbReference type="EMBL" id="CCEJ010000001">
    <property type="protein sequence ID" value="CDR33102.1"/>
    <property type="molecule type" value="Genomic_DNA"/>
</dbReference>
<dbReference type="eggNOG" id="COG3535">
    <property type="taxonomic scope" value="Bacteria"/>
</dbReference>
<dbReference type="RefSeq" id="WP_041016593.1">
    <property type="nucleotide sequence ID" value="NZ_CCEJ010000001.1"/>
</dbReference>